<dbReference type="EMBL" id="JAWDJX010000027">
    <property type="protein sequence ID" value="KAK3051203.1"/>
    <property type="molecule type" value="Genomic_DNA"/>
</dbReference>
<gene>
    <name evidence="1" type="ORF">LTR09_007599</name>
</gene>
<name>A0AAJ0G6U6_9PEZI</name>
<keyword evidence="2" id="KW-1185">Reference proteome</keyword>
<dbReference type="Proteomes" id="UP001271007">
    <property type="component" value="Unassembled WGS sequence"/>
</dbReference>
<sequence length="254" mass="28608">MSALNGGMSSTWDFSDLAAQLDPERAAREQHNATNCRLLTLPAELRNHINGYVIANPNWYNVRVPFRPARSSYSRGENVVQVCRMLRNEVRPMLRAMSVTVCLKRDLTRGTNPNVQSGTFKHSAAVREWLDSWLPDRDLSKISINILFFIERNKEETALVGLIPETTGQQPTVEVDNGHRTAHHTLRSFVNELAERCKSEGSGVNGEDVRKLFAILFDEQGPFELDENGILKVVKSKPYTRPSAAGRLREAMGF</sequence>
<evidence type="ECO:0000313" key="1">
    <source>
        <dbReference type="EMBL" id="KAK3051203.1"/>
    </source>
</evidence>
<evidence type="ECO:0000313" key="2">
    <source>
        <dbReference type="Proteomes" id="UP001271007"/>
    </source>
</evidence>
<protein>
    <submittedName>
        <fullName evidence="1">Uncharacterized protein</fullName>
    </submittedName>
</protein>
<organism evidence="1 2">
    <name type="scientific">Extremus antarcticus</name>
    <dbReference type="NCBI Taxonomy" id="702011"/>
    <lineage>
        <taxon>Eukaryota</taxon>
        <taxon>Fungi</taxon>
        <taxon>Dikarya</taxon>
        <taxon>Ascomycota</taxon>
        <taxon>Pezizomycotina</taxon>
        <taxon>Dothideomycetes</taxon>
        <taxon>Dothideomycetidae</taxon>
        <taxon>Mycosphaerellales</taxon>
        <taxon>Extremaceae</taxon>
        <taxon>Extremus</taxon>
    </lineage>
</organism>
<accession>A0AAJ0G6U6</accession>
<proteinExistence type="predicted"/>
<dbReference type="AlphaFoldDB" id="A0AAJ0G6U6"/>
<reference evidence="1" key="1">
    <citation type="submission" date="2023-04" db="EMBL/GenBank/DDBJ databases">
        <title>Black Yeasts Isolated from many extreme environments.</title>
        <authorList>
            <person name="Coleine C."/>
            <person name="Stajich J.E."/>
            <person name="Selbmann L."/>
        </authorList>
    </citation>
    <scope>NUCLEOTIDE SEQUENCE</scope>
    <source>
        <strain evidence="1">CCFEE 5312</strain>
    </source>
</reference>
<comment type="caution">
    <text evidence="1">The sequence shown here is derived from an EMBL/GenBank/DDBJ whole genome shotgun (WGS) entry which is preliminary data.</text>
</comment>